<name>A0A0A8ZFE4_ARUDO</name>
<sequence length="39" mass="4449">MRKRAGAVHTVKIKNTALMTLFYNLSSELEIRITKITSL</sequence>
<reference evidence="1" key="2">
    <citation type="journal article" date="2015" name="Data Brief">
        <title>Shoot transcriptome of the giant reed, Arundo donax.</title>
        <authorList>
            <person name="Barrero R.A."/>
            <person name="Guerrero F.D."/>
            <person name="Moolhuijzen P."/>
            <person name="Goolsby J.A."/>
            <person name="Tidwell J."/>
            <person name="Bellgard S.E."/>
            <person name="Bellgard M.I."/>
        </authorList>
    </citation>
    <scope>NUCLEOTIDE SEQUENCE</scope>
    <source>
        <tissue evidence="1">Shoot tissue taken approximately 20 cm above the soil surface</tissue>
    </source>
</reference>
<reference evidence="1" key="1">
    <citation type="submission" date="2014-09" db="EMBL/GenBank/DDBJ databases">
        <authorList>
            <person name="Magalhaes I.L.F."/>
            <person name="Oliveira U."/>
            <person name="Santos F.R."/>
            <person name="Vidigal T.H.D.A."/>
            <person name="Brescovit A.D."/>
            <person name="Santos A.J."/>
        </authorList>
    </citation>
    <scope>NUCLEOTIDE SEQUENCE</scope>
    <source>
        <tissue evidence="1">Shoot tissue taken approximately 20 cm above the soil surface</tissue>
    </source>
</reference>
<protein>
    <submittedName>
        <fullName evidence="1">Uncharacterized protein</fullName>
    </submittedName>
</protein>
<accession>A0A0A8ZFE4</accession>
<organism evidence="1">
    <name type="scientific">Arundo donax</name>
    <name type="common">Giant reed</name>
    <name type="synonym">Donax arundinaceus</name>
    <dbReference type="NCBI Taxonomy" id="35708"/>
    <lineage>
        <taxon>Eukaryota</taxon>
        <taxon>Viridiplantae</taxon>
        <taxon>Streptophyta</taxon>
        <taxon>Embryophyta</taxon>
        <taxon>Tracheophyta</taxon>
        <taxon>Spermatophyta</taxon>
        <taxon>Magnoliopsida</taxon>
        <taxon>Liliopsida</taxon>
        <taxon>Poales</taxon>
        <taxon>Poaceae</taxon>
        <taxon>PACMAD clade</taxon>
        <taxon>Arundinoideae</taxon>
        <taxon>Arundineae</taxon>
        <taxon>Arundo</taxon>
    </lineage>
</organism>
<dbReference type="AlphaFoldDB" id="A0A0A8ZFE4"/>
<proteinExistence type="predicted"/>
<evidence type="ECO:0000313" key="1">
    <source>
        <dbReference type="EMBL" id="JAD37526.1"/>
    </source>
</evidence>
<dbReference type="EMBL" id="GBRH01260369">
    <property type="protein sequence ID" value="JAD37526.1"/>
    <property type="molecule type" value="Transcribed_RNA"/>
</dbReference>